<dbReference type="InterPro" id="IPR013783">
    <property type="entry name" value="Ig-like_fold"/>
</dbReference>
<keyword evidence="6" id="KW-1185">Reference proteome</keyword>
<evidence type="ECO:0000313" key="6">
    <source>
        <dbReference type="Proteomes" id="UP000646911"/>
    </source>
</evidence>
<dbReference type="InterPro" id="IPR053784">
    <property type="entry name" value="Choice_anch_U_dom"/>
</dbReference>
<name>A0ABR6ZFA7_9BURK</name>
<protein>
    <submittedName>
        <fullName evidence="5">DUF4347 domain-containing protein</fullName>
    </submittedName>
</protein>
<dbReference type="Gene3D" id="2.60.40.10">
    <property type="entry name" value="Immunoglobulins"/>
    <property type="match status" value="1"/>
</dbReference>
<feature type="compositionally biased region" description="Gly residues" evidence="1">
    <location>
        <begin position="402"/>
        <end position="424"/>
    </location>
</feature>
<dbReference type="Pfam" id="PF13946">
    <property type="entry name" value="DUF4214"/>
    <property type="match status" value="2"/>
</dbReference>
<evidence type="ECO:0000259" key="3">
    <source>
        <dbReference type="Pfam" id="PF14252"/>
    </source>
</evidence>
<dbReference type="EMBL" id="JACOFX010000013">
    <property type="protein sequence ID" value="MBC3910051.1"/>
    <property type="molecule type" value="Genomic_DNA"/>
</dbReference>
<evidence type="ECO:0000259" key="2">
    <source>
        <dbReference type="Pfam" id="PF13946"/>
    </source>
</evidence>
<feature type="domain" description="DUF4214" evidence="2">
    <location>
        <begin position="2034"/>
        <end position="2081"/>
    </location>
</feature>
<feature type="compositionally biased region" description="Polar residues" evidence="1">
    <location>
        <begin position="1803"/>
        <end position="1813"/>
    </location>
</feature>
<dbReference type="InterPro" id="IPR025592">
    <property type="entry name" value="DUF4347"/>
</dbReference>
<evidence type="ECO:0000313" key="5">
    <source>
        <dbReference type="EMBL" id="MBC3910051.1"/>
    </source>
</evidence>
<comment type="caution">
    <text evidence="5">The sequence shown here is derived from an EMBL/GenBank/DDBJ whole genome shotgun (WGS) entry which is preliminary data.</text>
</comment>
<sequence length="2242" mass="223798">MTLFPHTNSQEEKTGVDPQLPTQLSMPLATSNAMASALNIDQHLQSAVVQKSMIFIDSRLPDFQQIVDAVKPGSTIVVLDKDQDGVQQIADALKNHKNVDSISIISHGDEGVMLLGSAVLHAGNMAAYQSQLQSIGASVKPGGDLLLYGCNVGAGTNGQSFIKDLAAITGADVAASTNDTGTAGRAGDWVLEISTNSIANTSSVLDTQKLANWNHLAATLSASDLASLQAAMATANSNGADDILTLTSDILFTSSSNTINIAADSGHSLTVIGSKNNAGGVVTIDAGNLTRVIDVSTGATATLQNLTITNGLAVGNGGDNTGNLEGPGRAGLDGAGGGIRNAGTLTISNSTITANKASGGGGTGGGYPKGGGGGGGGGYGAGLGGIGGMDRIGEAPTAPSAGHGGNGSGTSGGQRGGYGGSTTGGAGGGAHVQFLGSSYTLGGAGASASNGAISIGGGGGGSGGIYVGGTGGNAVGGIFNSGTLRITSSVITNNLAAGGGGGGGAASNYTNHGNGGPGGNGIGGIWSTGTLLMDTASVASLSTGNKGAGGFGGTASGTGNIAGTNGSSIDASLGTITAYSTPATVNIALSKPTLKAGDTQDVTFTFSEAVSDFGTADIYIANGILSGLQTADNITFTATFTPNTNFESASNVISVNLPGTYNSTHTPGVGITSSSNFIVDTKTPTLIISSNVSTLKAGETATISFAFSEVPTGFTAVDISVAGGSLGSLNGTGTTRTAIFTPDPATNASTASITVASGTYTDAAGNSGGGGNSPALTFDTGIPAVNAVSVPANANYATAQNLNFTVNFSEAVTLTGTPSLPVTLDTGGTVAATYISGSGSSSLLFGYTIVDGNQDSNGISVGGSVALNGGTIKDGAGNNAALNLNGIASTAAVNVDGIAPAVSTVTVPANAIYAPGQGLNFTVNFNEVVNVTGTPTIPVTLDTGGTVAASYVSGSGTSALVFSYTVVSGNLDTNGISLGSSITLNSGSIKDTVGNNAALILNSVGSTNAVMVDGVAPTISTVAVPANATYAPGQGLDFAVNFNEIVNVTGTPTIPVTLDTGGTVAATYVSGSGTSALVFRYTVASGNLDANGISLGSSIALNSGSIKDTVGNNAVLNLNGVSSTTSVLVDGVAPTITSINRASASPSNSSFVDFQVNFSENLANGGLDISDFALVTTGTASGNIASLSGPIGNVWTVRVNTVSGDGTLRLDFKNSGTGVTDIAGNAIVGGHTGDQFYTLDNSGPLVTNVSSSAANTTYAAGTVIPITITFNETVNVTGTPQLTMETGTIDRVTNYVSGSGTNTITFNYTVQVGDVSADLDYQNSTALRLNGGTIKDSLGNNATLTLAAPGAANSLGSNKAIAIYTNSLPVIGGVVAGQTVIETTTVSPFTGVTITDPDVGASETIIISLDTAAKGAFTAASLAATGFSTADGGLTYTHAAGTPAAVEAAIRGLVFQPAAGRVPVGGTETTTFTISANDGIASAVLNNTTTVIATGVNAAPTNITLSNAAVQQGSADNTTVGTLTAVDPNPGDTAAFTLVTGNGTNDKDNSKFTISGNSLVAKNPVGMTPGNYSVFVRATDALGAAYEKSFTIAVGDNVAPVATGITRIQPENTSLGTIEYKVSFSEAVTGVNAAAFALATTGTAAGTISSVTQLDPSTYSVRITGLTGDGTLGLNLKGSGTGIVDTSSLPLNGGFTGQLYQVDHTAPTTGIGSVRLSNDDGVSATDFITTISDQTISGSLTADLAVGGTVQVSLDNGTSWINALATVGSAAWTLPNQLLSGSSTLKVRVADLGGNSGATFSQAYSINPNTDNPGTSGSDADGDGTLQWVEAEVPNLLGSGNGDGNGDGIPDQSQKNVSSLFWHNNTTANNHYVTLANNNFLSQTNVNTTVAPATLPAEPGLQYGMITTQLTGLAAGQETTMSLYTDAMGPVNGYWVQDKAGTWTNIATNIATVNGKLKVDFKITDGGLFDADGKVDGKITLNGGLGFKTTVPTNPSTSLPGDKDSDGIPDAIEAKVGTKLDVKDNDVLHRSDLFAMQLYRDVLFREADTAGVQYWQQQIDSGKMSRAQVAASFMESAEFQSGNGGITRLYFGAFDRLPDREGLAYWMQAQKDGMNLSKISSSFVSSAEFQKTYGALDNTAFVDRVYQNVLHRSSDAAGKAYWLGQLGSGLSRGDMLAGFTESTEFKANSQSKVSLTLDYIGLLGRAPDQATFDALLAQSGTDVVTLIGQFINSPEYLARFMA</sequence>
<accession>A0ABR6ZFA7</accession>
<feature type="domain" description="Bacterial Ig-like" evidence="4">
    <location>
        <begin position="680"/>
        <end position="772"/>
    </location>
</feature>
<evidence type="ECO:0000256" key="1">
    <source>
        <dbReference type="SAM" id="MobiDB-lite"/>
    </source>
</evidence>
<reference evidence="5 6" key="1">
    <citation type="submission" date="2020-08" db="EMBL/GenBank/DDBJ databases">
        <title>Novel species isolated from subtropical streams in China.</title>
        <authorList>
            <person name="Lu H."/>
        </authorList>
    </citation>
    <scope>NUCLEOTIDE SEQUENCE [LARGE SCALE GENOMIC DNA]</scope>
    <source>
        <strain evidence="5 6">NL8W</strain>
    </source>
</reference>
<dbReference type="InterPro" id="IPR044048">
    <property type="entry name" value="Big_12"/>
</dbReference>
<gene>
    <name evidence="5" type="ORF">H8L47_21030</name>
</gene>
<feature type="domain" description="DUF4347" evidence="3">
    <location>
        <begin position="53"/>
        <end position="215"/>
    </location>
</feature>
<proteinExistence type="predicted"/>
<organism evidence="5 6">
    <name type="scientific">Undibacterium umbellatum</name>
    <dbReference type="NCBI Taxonomy" id="2762300"/>
    <lineage>
        <taxon>Bacteria</taxon>
        <taxon>Pseudomonadati</taxon>
        <taxon>Pseudomonadota</taxon>
        <taxon>Betaproteobacteria</taxon>
        <taxon>Burkholderiales</taxon>
        <taxon>Oxalobacteraceae</taxon>
        <taxon>Undibacterium</taxon>
    </lineage>
</organism>
<feature type="region of interest" description="Disordered" evidence="1">
    <location>
        <begin position="1803"/>
        <end position="1823"/>
    </location>
</feature>
<dbReference type="RefSeq" id="WP_186955552.1">
    <property type="nucleotide sequence ID" value="NZ_JACOFX010000013.1"/>
</dbReference>
<evidence type="ECO:0000259" key="4">
    <source>
        <dbReference type="Pfam" id="PF19078"/>
    </source>
</evidence>
<feature type="compositionally biased region" description="Low complexity" evidence="1">
    <location>
        <begin position="1814"/>
        <end position="1823"/>
    </location>
</feature>
<dbReference type="Proteomes" id="UP000646911">
    <property type="component" value="Unassembled WGS sequence"/>
</dbReference>
<dbReference type="InterPro" id="IPR025282">
    <property type="entry name" value="DUF4214"/>
</dbReference>
<feature type="region of interest" description="Disordered" evidence="1">
    <location>
        <begin position="390"/>
        <end position="424"/>
    </location>
</feature>
<dbReference type="InterPro" id="IPR038255">
    <property type="entry name" value="PBS_linker_sf"/>
</dbReference>
<dbReference type="Pfam" id="PF14252">
    <property type="entry name" value="DUF4347"/>
    <property type="match status" value="1"/>
</dbReference>
<dbReference type="Gene3D" id="1.10.3130.20">
    <property type="entry name" value="Phycobilisome linker domain"/>
    <property type="match status" value="2"/>
</dbReference>
<feature type="domain" description="Bacterial Ig-like" evidence="4">
    <location>
        <begin position="582"/>
        <end position="677"/>
    </location>
</feature>
<feature type="domain" description="DUF4214" evidence="2">
    <location>
        <begin position="2121"/>
        <end position="2188"/>
    </location>
</feature>
<dbReference type="Pfam" id="PF19078">
    <property type="entry name" value="Big_12"/>
    <property type="match status" value="2"/>
</dbReference>
<dbReference type="NCBIfam" id="NF041766">
    <property type="entry name" value="choice_anch_U"/>
    <property type="match status" value="1"/>
</dbReference>
<feature type="region of interest" description="Disordered" evidence="1">
    <location>
        <begin position="1"/>
        <end position="21"/>
    </location>
</feature>